<keyword evidence="3" id="KW-1185">Reference proteome</keyword>
<proteinExistence type="predicted"/>
<comment type="caution">
    <text evidence="2">The sequence shown here is derived from an EMBL/GenBank/DDBJ whole genome shotgun (WGS) entry which is preliminary data.</text>
</comment>
<feature type="region of interest" description="Disordered" evidence="1">
    <location>
        <begin position="239"/>
        <end position="289"/>
    </location>
</feature>
<evidence type="ECO:0000313" key="2">
    <source>
        <dbReference type="EMBL" id="MXO74858.1"/>
    </source>
</evidence>
<dbReference type="OrthoDB" id="7432673at2"/>
<sequence>MAKRKASSADNTATKQPDSRPAAFIVSGEGTDDEIAERCATHLPGWANLPKQSKQEVVQLMRRFWERANPPSYVLADGEKGKTIGPGNTGPEQVTLTMLRLTDAMASGKQEYLDQRLGDLANYHGKADRHGLTASRLNSDLAFITGGGAKDTVQSTLLVQMAATHDAAMRALANIGQSDMVDHAQLFGNLSTKLLGLYTRQAEVLAKLQREGTQTIKHVHIDNRGGQAVVTATVQTGGMNGKGEQQPYALGPALLGSDPFGDGVPISSDQGEESLSDARGAVPRRAQGK</sequence>
<gene>
    <name evidence="2" type="ORF">GRI40_06440</name>
</gene>
<organism evidence="2 3">
    <name type="scientific">Tsuneonella aeria</name>
    <dbReference type="NCBI Taxonomy" id="1837929"/>
    <lineage>
        <taxon>Bacteria</taxon>
        <taxon>Pseudomonadati</taxon>
        <taxon>Pseudomonadota</taxon>
        <taxon>Alphaproteobacteria</taxon>
        <taxon>Sphingomonadales</taxon>
        <taxon>Erythrobacteraceae</taxon>
        <taxon>Tsuneonella</taxon>
    </lineage>
</organism>
<dbReference type="EMBL" id="WTZA01000001">
    <property type="protein sequence ID" value="MXO74858.1"/>
    <property type="molecule type" value="Genomic_DNA"/>
</dbReference>
<reference evidence="2 3" key="1">
    <citation type="submission" date="2019-12" db="EMBL/GenBank/DDBJ databases">
        <title>Genomic-based taxomic classification of the family Erythrobacteraceae.</title>
        <authorList>
            <person name="Xu L."/>
        </authorList>
    </citation>
    <scope>NUCLEOTIDE SEQUENCE [LARGE SCALE GENOMIC DNA]</scope>
    <source>
        <strain evidence="2 3">100921-2</strain>
    </source>
</reference>
<evidence type="ECO:0000256" key="1">
    <source>
        <dbReference type="SAM" id="MobiDB-lite"/>
    </source>
</evidence>
<protein>
    <submittedName>
        <fullName evidence="2">Uncharacterized protein</fullName>
    </submittedName>
</protein>
<name>A0A6I4TEM8_9SPHN</name>
<accession>A0A6I4TEM8</accession>
<evidence type="ECO:0000313" key="3">
    <source>
        <dbReference type="Proteomes" id="UP000439522"/>
    </source>
</evidence>
<feature type="region of interest" description="Disordered" evidence="1">
    <location>
        <begin position="1"/>
        <end position="26"/>
    </location>
</feature>
<dbReference type="RefSeq" id="WP_160610572.1">
    <property type="nucleotide sequence ID" value="NZ_WTZA01000001.1"/>
</dbReference>
<dbReference type="AlphaFoldDB" id="A0A6I4TEM8"/>
<dbReference type="Proteomes" id="UP000439522">
    <property type="component" value="Unassembled WGS sequence"/>
</dbReference>